<feature type="repeat" description="ANK" evidence="3">
    <location>
        <begin position="176"/>
        <end position="201"/>
    </location>
</feature>
<name>A0A0F6TWE9_CITAM</name>
<dbReference type="HOGENOM" id="CLU_000134_18_13_6"/>
<reference evidence="4 5" key="1">
    <citation type="journal article" date="2013" name="Appl. Microbiol. Biotechnol.">
        <title>Glycerol assimilation and production of 1,3-propanediol by Citrobacter amalonaticus Y19.</title>
        <authorList>
            <person name="Ainala S.K."/>
            <person name="Ashok S."/>
            <person name="Ko Y."/>
            <person name="Park S."/>
        </authorList>
    </citation>
    <scope>NUCLEOTIDE SEQUENCE [LARGE SCALE GENOMIC DNA]</scope>
    <source>
        <strain evidence="4 5">Y19</strain>
    </source>
</reference>
<evidence type="ECO:0000256" key="1">
    <source>
        <dbReference type="ARBA" id="ARBA00022737"/>
    </source>
</evidence>
<dbReference type="KEGG" id="cama:F384_15515"/>
<dbReference type="PANTHER" id="PTHR24198:SF165">
    <property type="entry name" value="ANKYRIN REPEAT-CONTAINING PROTEIN-RELATED"/>
    <property type="match status" value="1"/>
</dbReference>
<dbReference type="OrthoDB" id="9812708at2"/>
<evidence type="ECO:0000256" key="2">
    <source>
        <dbReference type="ARBA" id="ARBA00023043"/>
    </source>
</evidence>
<gene>
    <name evidence="4" type="ORF">F384_15515</name>
</gene>
<dbReference type="PROSITE" id="PS50088">
    <property type="entry name" value="ANK_REPEAT"/>
    <property type="match status" value="3"/>
</dbReference>
<dbReference type="InterPro" id="IPR002110">
    <property type="entry name" value="Ankyrin_rpt"/>
</dbReference>
<feature type="repeat" description="ANK" evidence="3">
    <location>
        <begin position="38"/>
        <end position="70"/>
    </location>
</feature>
<dbReference type="Gene3D" id="1.25.40.20">
    <property type="entry name" value="Ankyrin repeat-containing domain"/>
    <property type="match status" value="1"/>
</dbReference>
<feature type="repeat" description="ANK" evidence="3">
    <location>
        <begin position="138"/>
        <end position="175"/>
    </location>
</feature>
<dbReference type="InterPro" id="IPR036770">
    <property type="entry name" value="Ankyrin_rpt-contain_sf"/>
</dbReference>
<evidence type="ECO:0000313" key="4">
    <source>
        <dbReference type="EMBL" id="AKE59867.1"/>
    </source>
</evidence>
<dbReference type="PATRIC" id="fig|1261127.3.peg.3244"/>
<dbReference type="PROSITE" id="PS50297">
    <property type="entry name" value="ANK_REP_REGION"/>
    <property type="match status" value="2"/>
</dbReference>
<dbReference type="EMBL" id="CP011132">
    <property type="protein sequence ID" value="AKE59867.1"/>
    <property type="molecule type" value="Genomic_DNA"/>
</dbReference>
<dbReference type="Pfam" id="PF12796">
    <property type="entry name" value="Ank_2"/>
    <property type="match status" value="2"/>
</dbReference>
<dbReference type="Proteomes" id="UP000034085">
    <property type="component" value="Chromosome"/>
</dbReference>
<dbReference type="SMART" id="SM00248">
    <property type="entry name" value="ANK"/>
    <property type="match status" value="6"/>
</dbReference>
<evidence type="ECO:0000313" key="5">
    <source>
        <dbReference type="Proteomes" id="UP000034085"/>
    </source>
</evidence>
<dbReference type="SUPFAM" id="SSF48403">
    <property type="entry name" value="Ankyrin repeat"/>
    <property type="match status" value="1"/>
</dbReference>
<sequence length="201" mass="21588">MTNTSLMTDYLMAAQQGDVGKLTFCLEQGVDVNTCNRQGQTAIILASLHKKYDCVAALISAGADINQQDQTCLNPFLLSCLNNDLTLLRLILPARPDLNRLTRFGGVGLTPACEKGHLDIVNELLTQTTINVNHTNFVGWTPLLEAIVLNDGGATQQAIVALLLENGASPHMTDKYGKTPLELAREKGFEAIAQLLIAAGA</sequence>
<dbReference type="RefSeq" id="WP_046486705.1">
    <property type="nucleotide sequence ID" value="NZ_CP011132.1"/>
</dbReference>
<proteinExistence type="predicted"/>
<keyword evidence="2 3" id="KW-0040">ANK repeat</keyword>
<dbReference type="PANTHER" id="PTHR24198">
    <property type="entry name" value="ANKYRIN REPEAT AND PROTEIN KINASE DOMAIN-CONTAINING PROTEIN"/>
    <property type="match status" value="1"/>
</dbReference>
<organism evidence="4 5">
    <name type="scientific">Citrobacter amalonaticus Y19</name>
    <dbReference type="NCBI Taxonomy" id="1261127"/>
    <lineage>
        <taxon>Bacteria</taxon>
        <taxon>Pseudomonadati</taxon>
        <taxon>Pseudomonadota</taxon>
        <taxon>Gammaproteobacteria</taxon>
        <taxon>Enterobacterales</taxon>
        <taxon>Enterobacteriaceae</taxon>
        <taxon>Citrobacter</taxon>
    </lineage>
</organism>
<accession>A0A0F6TWE9</accession>
<evidence type="ECO:0000256" key="3">
    <source>
        <dbReference type="PROSITE-ProRule" id="PRU00023"/>
    </source>
</evidence>
<protein>
    <submittedName>
        <fullName evidence="4">Ankyrin</fullName>
    </submittedName>
</protein>
<dbReference type="AlphaFoldDB" id="A0A0F6TWE9"/>
<keyword evidence="1" id="KW-0677">Repeat</keyword>